<evidence type="ECO:0000313" key="5">
    <source>
        <dbReference type="EMBL" id="CAL8070074.1"/>
    </source>
</evidence>
<evidence type="ECO:0000259" key="4">
    <source>
        <dbReference type="Pfam" id="PF05378"/>
    </source>
</evidence>
<evidence type="ECO:0000259" key="3">
    <source>
        <dbReference type="Pfam" id="PF02538"/>
    </source>
</evidence>
<dbReference type="InterPro" id="IPR003692">
    <property type="entry name" value="Hydantoinase_B"/>
</dbReference>
<comment type="similarity">
    <text evidence="1">Belongs to the oxoprolinase family.</text>
</comment>
<organism evidence="5 6">
    <name type="scientific">Orchesella dallaii</name>
    <dbReference type="NCBI Taxonomy" id="48710"/>
    <lineage>
        <taxon>Eukaryota</taxon>
        <taxon>Metazoa</taxon>
        <taxon>Ecdysozoa</taxon>
        <taxon>Arthropoda</taxon>
        <taxon>Hexapoda</taxon>
        <taxon>Collembola</taxon>
        <taxon>Entomobryomorpha</taxon>
        <taxon>Entomobryoidea</taxon>
        <taxon>Orchesellidae</taxon>
        <taxon>Orchesellinae</taxon>
        <taxon>Orchesella</taxon>
    </lineage>
</organism>
<dbReference type="EMBL" id="CAXLJM020000004">
    <property type="protein sequence ID" value="CAL8070074.1"/>
    <property type="molecule type" value="Genomic_DNA"/>
</dbReference>
<keyword evidence="6" id="KW-1185">Reference proteome</keyword>
<dbReference type="Pfam" id="PF05378">
    <property type="entry name" value="Hydant_A_N"/>
    <property type="match status" value="1"/>
</dbReference>
<dbReference type="InterPro" id="IPR045079">
    <property type="entry name" value="Oxoprolinase-like"/>
</dbReference>
<dbReference type="InterPro" id="IPR002821">
    <property type="entry name" value="Hydantoinase_A"/>
</dbReference>
<sequence>MSKTGKFRFSIDRGGTFTDVFAQCPSGSVRTYKLLSKNDRYQDAPTEGIRRIIEMESGKELPPTEPIDSSLIESIRMGTTVATNALLERKGERTGLLITKGFRDLLHIGNQARPNIFDLSIAIPDHLYCEVVEVDERVVLESPQCELNLDPINSIQKQSNSVNIVKSLDLKSIENDLRNLLEKGIKSIAVVLMHSWVYDEHEKKIMQLALSLGFKHCSISSSVIRMMRIVPRGFTTTADSYTTPLIKEYLHSFKSGFSGLTANQVLFMQSDGGLTNMNRFCGSRAVLSGPAGGVVGYARTVYDKYKIPVIGFDMGGTSTDVSRFDGEFIHTFESITAGVPLQCPQLDIQTVAAGGGSILSFTSGIYNVGPESAGANPGPVAYDHGGKQLTITDANLMLNRLLPSRFPKIFGPSNDSELNGVKTVEKFKSLQSQINEFNKQHGMEEVSIENIALGFIRVANETMARPIRNITQGKGFDPSTHMLACFGGAGGQHACAIAKSLGIKQVSVPRYAGILSAVGIFLADVVIEENEPVGSIITEESYDRINSHVIERFESICSDLEKKLKSEGNYTEIKFEKYLNIRYNGTDCALMVRDEPPVKNFATKFIQEYSRQFGFQLQRELVLDDIRVRGVGVNEIIHENNINEKANSSPLGTINAYFETGSHATPYHDCVPGTYVGPCLILDNLSTIVVEPGWVATITDKDVNLQFQHAEVDESKRSVKLDSIMLSIFSHRFMSIAEQMGRILQRTSVSTNIKERLDFSCAIFGPDGGLVSNAPHIPVHLGAMQEAVQYQMRLAHACHCLKCGGKRDQDCMVLLPGDVLLSNHPVAGGSHLPDLTVITPVFQESDSKSPIFFVANRGHHADIGGITPGSMPPNSKSINEEGAVFRSFKLVREGTFMEDELVAELMKPAQYPGSSGTRNLSDNLSDLRAQVAANQKGIALLTTLINEYTLNYVQTYMRYIQENAEVSVREMLKTVAMGYSSELEASDYMDDGSEICLKVSINQQEGSAIFDFTGTSYQVIGNCNAPKAITLSAVIYCIRCLVGRDIPLNQGCLKPIKIIIPEGSILHPSEDAAVVGGNVLTSQRVVDVILKAFSACAASQGCMNNITFGDTTLGYYETVAGGAGAGPDWHGRSGVHTHMTNTRITDPEILELRYPVLLNHFSLEEHSGGDGKFRGGDGVRREILFRKSMHLSVLTERRVFTPYGLNGGGDGKRGKNFLVKNAWNKSTRTINLGGKTSVDTNPGDMFVLISPGGGGWGKADS</sequence>
<dbReference type="Pfam" id="PF02538">
    <property type="entry name" value="Hydantoinase_B"/>
    <property type="match status" value="1"/>
</dbReference>
<dbReference type="Pfam" id="PF01968">
    <property type="entry name" value="Hydantoinase_A"/>
    <property type="match status" value="1"/>
</dbReference>
<evidence type="ECO:0000313" key="6">
    <source>
        <dbReference type="Proteomes" id="UP001642540"/>
    </source>
</evidence>
<gene>
    <name evidence="5" type="ORF">ODALV1_LOCUS1060</name>
</gene>
<evidence type="ECO:0008006" key="7">
    <source>
        <dbReference type="Google" id="ProtNLM"/>
    </source>
</evidence>
<feature type="domain" description="Hydantoinase A/oxoprolinase" evidence="2">
    <location>
        <begin position="232"/>
        <end position="528"/>
    </location>
</feature>
<evidence type="ECO:0000256" key="1">
    <source>
        <dbReference type="ARBA" id="ARBA00010403"/>
    </source>
</evidence>
<feature type="domain" description="Hydantoinase/oxoprolinase N-terminal" evidence="4">
    <location>
        <begin position="8"/>
        <end position="210"/>
    </location>
</feature>
<dbReference type="PANTHER" id="PTHR11365:SF2">
    <property type="entry name" value="5-OXOPROLINASE"/>
    <property type="match status" value="1"/>
</dbReference>
<name>A0ABP1PKK6_9HEXA</name>
<protein>
    <recommendedName>
        <fullName evidence="7">5-oxoprolinase</fullName>
    </recommendedName>
</protein>
<feature type="domain" description="Hydantoinase B/oxoprolinase" evidence="3">
    <location>
        <begin position="722"/>
        <end position="1258"/>
    </location>
</feature>
<dbReference type="Proteomes" id="UP001642540">
    <property type="component" value="Unassembled WGS sequence"/>
</dbReference>
<reference evidence="5 6" key="1">
    <citation type="submission" date="2024-08" db="EMBL/GenBank/DDBJ databases">
        <authorList>
            <person name="Cucini C."/>
            <person name="Frati F."/>
        </authorList>
    </citation>
    <scope>NUCLEOTIDE SEQUENCE [LARGE SCALE GENOMIC DNA]</scope>
</reference>
<dbReference type="InterPro" id="IPR008040">
    <property type="entry name" value="Hydant_A_N"/>
</dbReference>
<dbReference type="PANTHER" id="PTHR11365">
    <property type="entry name" value="5-OXOPROLINASE RELATED"/>
    <property type="match status" value="1"/>
</dbReference>
<comment type="caution">
    <text evidence="5">The sequence shown here is derived from an EMBL/GenBank/DDBJ whole genome shotgun (WGS) entry which is preliminary data.</text>
</comment>
<accession>A0ABP1PKK6</accession>
<evidence type="ECO:0000259" key="2">
    <source>
        <dbReference type="Pfam" id="PF01968"/>
    </source>
</evidence>
<proteinExistence type="inferred from homology"/>